<dbReference type="AlphaFoldDB" id="A0AAU1LXG5"/>
<dbReference type="SMART" id="SM00507">
    <property type="entry name" value="HNHc"/>
    <property type="match status" value="1"/>
</dbReference>
<dbReference type="InterPro" id="IPR002711">
    <property type="entry name" value="HNH"/>
</dbReference>
<dbReference type="GO" id="GO:0008270">
    <property type="term" value="F:zinc ion binding"/>
    <property type="evidence" value="ECO:0007669"/>
    <property type="project" value="InterPro"/>
</dbReference>
<feature type="region of interest" description="Disordered" evidence="1">
    <location>
        <begin position="147"/>
        <end position="194"/>
    </location>
</feature>
<feature type="domain" description="HNH nuclease" evidence="2">
    <location>
        <begin position="14"/>
        <end position="68"/>
    </location>
</feature>
<feature type="region of interest" description="Disordered" evidence="1">
    <location>
        <begin position="97"/>
        <end position="126"/>
    </location>
</feature>
<name>A0AAU1LXG5_9ACTN</name>
<sequence length="194" mass="22350">MRKGHPLNAARRRARKEQLARRHGWRCTYCRRPFVTLREATLDHVVPHSLFRTWAVVHLVLACRPCNHAKADWLPLSLALLIAWTYGPDLRDDPRHTHRHTVPDNEAFTADQPVFTKPDRSGDRDPLRLAPEDVRWLLLAHLVQARSGADQSTPEQAKRRTSARRAVRVGRLAHQRRTPRLNTCEQPTDRGVSA</sequence>
<dbReference type="Pfam" id="PF01844">
    <property type="entry name" value="HNH"/>
    <property type="match status" value="1"/>
</dbReference>
<dbReference type="GO" id="GO:0004519">
    <property type="term" value="F:endonuclease activity"/>
    <property type="evidence" value="ECO:0007669"/>
    <property type="project" value="UniProtKB-KW"/>
</dbReference>
<reference evidence="3" key="1">
    <citation type="submission" date="2022-10" db="EMBL/GenBank/DDBJ databases">
        <title>The complete genomes of actinobacterial strains from the NBC collection.</title>
        <authorList>
            <person name="Joergensen T.S."/>
            <person name="Alvarez Arevalo M."/>
            <person name="Sterndorff E.B."/>
            <person name="Faurdal D."/>
            <person name="Vuksanovic O."/>
            <person name="Mourched A.-S."/>
            <person name="Charusanti P."/>
            <person name="Shaw S."/>
            <person name="Blin K."/>
            <person name="Weber T."/>
        </authorList>
    </citation>
    <scope>NUCLEOTIDE SEQUENCE</scope>
    <source>
        <strain evidence="3">NBC_00148</strain>
    </source>
</reference>
<evidence type="ECO:0000313" key="3">
    <source>
        <dbReference type="EMBL" id="WTQ75953.1"/>
    </source>
</evidence>
<accession>A0AAU1LXG5</accession>
<evidence type="ECO:0000256" key="1">
    <source>
        <dbReference type="SAM" id="MobiDB-lite"/>
    </source>
</evidence>
<dbReference type="CDD" id="cd00085">
    <property type="entry name" value="HNHc"/>
    <property type="match status" value="1"/>
</dbReference>
<feature type="compositionally biased region" description="Basic and acidic residues" evidence="1">
    <location>
        <begin position="117"/>
        <end position="126"/>
    </location>
</feature>
<dbReference type="Gene3D" id="1.10.30.50">
    <property type="match status" value="1"/>
</dbReference>
<dbReference type="GO" id="GO:0003676">
    <property type="term" value="F:nucleic acid binding"/>
    <property type="evidence" value="ECO:0007669"/>
    <property type="project" value="InterPro"/>
</dbReference>
<feature type="compositionally biased region" description="Basic residues" evidence="1">
    <location>
        <begin position="159"/>
        <end position="179"/>
    </location>
</feature>
<proteinExistence type="predicted"/>
<protein>
    <submittedName>
        <fullName evidence="3">HNH endonuclease</fullName>
    </submittedName>
</protein>
<organism evidence="3">
    <name type="scientific">Streptomyces sp. NBC_00148</name>
    <dbReference type="NCBI Taxonomy" id="2903626"/>
    <lineage>
        <taxon>Bacteria</taxon>
        <taxon>Bacillati</taxon>
        <taxon>Actinomycetota</taxon>
        <taxon>Actinomycetes</taxon>
        <taxon>Kitasatosporales</taxon>
        <taxon>Streptomycetaceae</taxon>
        <taxon>Streptomyces</taxon>
    </lineage>
</organism>
<dbReference type="EMBL" id="CP108169">
    <property type="protein sequence ID" value="WTQ75953.1"/>
    <property type="molecule type" value="Genomic_DNA"/>
</dbReference>
<dbReference type="InterPro" id="IPR003615">
    <property type="entry name" value="HNH_nuc"/>
</dbReference>
<evidence type="ECO:0000259" key="2">
    <source>
        <dbReference type="SMART" id="SM00507"/>
    </source>
</evidence>
<keyword evidence="3" id="KW-0378">Hydrolase</keyword>
<gene>
    <name evidence="3" type="ORF">OG222_23895</name>
</gene>
<keyword evidence="3" id="KW-0540">Nuclease</keyword>
<keyword evidence="3" id="KW-0255">Endonuclease</keyword>